<reference evidence="3 4" key="1">
    <citation type="submission" date="2024-10" db="EMBL/GenBank/DDBJ databases">
        <authorList>
            <person name="Kim D."/>
        </authorList>
    </citation>
    <scope>NUCLEOTIDE SEQUENCE [LARGE SCALE GENOMIC DNA]</scope>
    <source>
        <strain evidence="3">Taebaek</strain>
    </source>
</reference>
<organism evidence="3 4">
    <name type="scientific">Heterodera schachtii</name>
    <name type="common">Sugarbeet cyst nematode worm</name>
    <name type="synonym">Tylenchus schachtii</name>
    <dbReference type="NCBI Taxonomy" id="97005"/>
    <lineage>
        <taxon>Eukaryota</taxon>
        <taxon>Metazoa</taxon>
        <taxon>Ecdysozoa</taxon>
        <taxon>Nematoda</taxon>
        <taxon>Chromadorea</taxon>
        <taxon>Rhabditida</taxon>
        <taxon>Tylenchina</taxon>
        <taxon>Tylenchomorpha</taxon>
        <taxon>Tylenchoidea</taxon>
        <taxon>Heteroderidae</taxon>
        <taxon>Heteroderinae</taxon>
        <taxon>Heterodera</taxon>
    </lineage>
</organism>
<evidence type="ECO:0000256" key="1">
    <source>
        <dbReference type="SAM" id="SignalP"/>
    </source>
</evidence>
<feature type="chain" id="PRO_5044758067" description="Abnormal cell migration protein 18-like fibronectin type I domain-containing protein" evidence="1">
    <location>
        <begin position="28"/>
        <end position="106"/>
    </location>
</feature>
<feature type="domain" description="Abnormal cell migration protein 18-like fibronectin type I" evidence="2">
    <location>
        <begin position="31"/>
        <end position="98"/>
    </location>
</feature>
<sequence>MPRFLSSSALFVLAIICSIVFFEPIHGQGVCRHQGKQYRNGDEWIVSNSFIMNCIVHYNRWETKIIACLSMLGERIPVNGQISDQHGVWKCEQKPNGSTRLVQQKQ</sequence>
<accession>A0ABD2IDJ9</accession>
<evidence type="ECO:0000313" key="4">
    <source>
        <dbReference type="Proteomes" id="UP001620645"/>
    </source>
</evidence>
<dbReference type="InterPro" id="IPR055119">
    <property type="entry name" value="Mig18_Fn1"/>
</dbReference>
<protein>
    <recommendedName>
        <fullName evidence="2">Abnormal cell migration protein 18-like fibronectin type I domain-containing protein</fullName>
    </recommendedName>
</protein>
<evidence type="ECO:0000313" key="3">
    <source>
        <dbReference type="EMBL" id="KAL3074228.1"/>
    </source>
</evidence>
<dbReference type="EMBL" id="JBICCN010000357">
    <property type="protein sequence ID" value="KAL3074228.1"/>
    <property type="molecule type" value="Genomic_DNA"/>
</dbReference>
<comment type="caution">
    <text evidence="3">The sequence shown here is derived from an EMBL/GenBank/DDBJ whole genome shotgun (WGS) entry which is preliminary data.</text>
</comment>
<keyword evidence="4" id="KW-1185">Reference proteome</keyword>
<dbReference type="Pfam" id="PF23003">
    <property type="entry name" value="Fn1_2"/>
    <property type="match status" value="1"/>
</dbReference>
<evidence type="ECO:0000259" key="2">
    <source>
        <dbReference type="Pfam" id="PF23003"/>
    </source>
</evidence>
<keyword evidence="1" id="KW-0732">Signal</keyword>
<name>A0ABD2IDJ9_HETSC</name>
<feature type="signal peptide" evidence="1">
    <location>
        <begin position="1"/>
        <end position="27"/>
    </location>
</feature>
<proteinExistence type="predicted"/>
<gene>
    <name evidence="3" type="ORF">niasHS_015058</name>
</gene>
<dbReference type="AlphaFoldDB" id="A0ABD2IDJ9"/>
<dbReference type="Proteomes" id="UP001620645">
    <property type="component" value="Unassembled WGS sequence"/>
</dbReference>